<evidence type="ECO:0000256" key="1">
    <source>
        <dbReference type="ARBA" id="ARBA00010393"/>
    </source>
</evidence>
<dbReference type="InterPro" id="IPR027417">
    <property type="entry name" value="P-loop_NTPase"/>
</dbReference>
<dbReference type="PANTHER" id="PTHR30473">
    <property type="entry name" value="PROTEIN PHOH"/>
    <property type="match status" value="1"/>
</dbReference>
<name>A0ABW6BMV6_9BACT</name>
<dbReference type="Pfam" id="PF13638">
    <property type="entry name" value="PIN_4"/>
    <property type="match status" value="1"/>
</dbReference>
<gene>
    <name evidence="6" type="ORF">ACFS7Z_02365</name>
</gene>
<dbReference type="RefSeq" id="WP_377480649.1">
    <property type="nucleotide sequence ID" value="NZ_JBHUOX010000001.1"/>
</dbReference>
<dbReference type="CDD" id="cd09883">
    <property type="entry name" value="PIN_VapC_PhoHL-ATPase"/>
    <property type="match status" value="1"/>
</dbReference>
<dbReference type="Gene3D" id="3.40.50.300">
    <property type="entry name" value="P-loop containing nucleotide triphosphate hydrolases"/>
    <property type="match status" value="1"/>
</dbReference>
<reference evidence="7" key="1">
    <citation type="journal article" date="2019" name="Int. J. Syst. Evol. Microbiol.">
        <title>The Global Catalogue of Microorganisms (GCM) 10K type strain sequencing project: providing services to taxonomists for standard genome sequencing and annotation.</title>
        <authorList>
            <consortium name="The Broad Institute Genomics Platform"/>
            <consortium name="The Broad Institute Genome Sequencing Center for Infectious Disease"/>
            <person name="Wu L."/>
            <person name="Ma J."/>
        </authorList>
    </citation>
    <scope>NUCLEOTIDE SEQUENCE [LARGE SCALE GENOMIC DNA]</scope>
    <source>
        <strain evidence="7">KCTC 23984</strain>
    </source>
</reference>
<proteinExistence type="inferred from homology"/>
<dbReference type="SUPFAM" id="SSF52540">
    <property type="entry name" value="P-loop containing nucleoside triphosphate hydrolases"/>
    <property type="match status" value="1"/>
</dbReference>
<comment type="similarity">
    <text evidence="1">Belongs to the PhoH family.</text>
</comment>
<keyword evidence="3" id="KW-0067">ATP-binding</keyword>
<dbReference type="Proteomes" id="UP001597641">
    <property type="component" value="Unassembled WGS sequence"/>
</dbReference>
<evidence type="ECO:0000259" key="5">
    <source>
        <dbReference type="SMART" id="SM00670"/>
    </source>
</evidence>
<dbReference type="InterPro" id="IPR002716">
    <property type="entry name" value="PIN_dom"/>
</dbReference>
<dbReference type="SUPFAM" id="SSF88723">
    <property type="entry name" value="PIN domain-like"/>
    <property type="match status" value="1"/>
</dbReference>
<dbReference type="Pfam" id="PF02562">
    <property type="entry name" value="PhoH"/>
    <property type="match status" value="1"/>
</dbReference>
<feature type="domain" description="PIN" evidence="5">
    <location>
        <begin position="26"/>
        <end position="155"/>
    </location>
</feature>
<dbReference type="InterPro" id="IPR029060">
    <property type="entry name" value="PIN-like_dom_sf"/>
</dbReference>
<evidence type="ECO:0000313" key="7">
    <source>
        <dbReference type="Proteomes" id="UP001597641"/>
    </source>
</evidence>
<keyword evidence="2" id="KW-0547">Nucleotide-binding</keyword>
<dbReference type="SMART" id="SM00670">
    <property type="entry name" value="PINc"/>
    <property type="match status" value="1"/>
</dbReference>
<comment type="caution">
    <text evidence="6">The sequence shown here is derived from an EMBL/GenBank/DDBJ whole genome shotgun (WGS) entry which is preliminary data.</text>
</comment>
<evidence type="ECO:0000256" key="2">
    <source>
        <dbReference type="ARBA" id="ARBA00022741"/>
    </source>
</evidence>
<keyword evidence="7" id="KW-1185">Reference proteome</keyword>
<evidence type="ECO:0000313" key="6">
    <source>
        <dbReference type="EMBL" id="MFD2999189.1"/>
    </source>
</evidence>
<accession>A0ABW6BMV6</accession>
<evidence type="ECO:0000256" key="3">
    <source>
        <dbReference type="ARBA" id="ARBA00022840"/>
    </source>
</evidence>
<dbReference type="EMBL" id="JBHUOX010000001">
    <property type="protein sequence ID" value="MFD2999189.1"/>
    <property type="molecule type" value="Genomic_DNA"/>
</dbReference>
<dbReference type="Gene3D" id="3.40.50.1010">
    <property type="entry name" value="5'-nuclease"/>
    <property type="match status" value="1"/>
</dbReference>
<comment type="similarity">
    <text evidence="4">In the N-terminal section; belongs to the PINc/VapC protein family.</text>
</comment>
<organism evidence="6 7">
    <name type="scientific">Pontibacter toksunensis</name>
    <dbReference type="NCBI Taxonomy" id="1332631"/>
    <lineage>
        <taxon>Bacteria</taxon>
        <taxon>Pseudomonadati</taxon>
        <taxon>Bacteroidota</taxon>
        <taxon>Cytophagia</taxon>
        <taxon>Cytophagales</taxon>
        <taxon>Hymenobacteraceae</taxon>
        <taxon>Pontibacter</taxon>
    </lineage>
</organism>
<evidence type="ECO:0000256" key="4">
    <source>
        <dbReference type="ARBA" id="ARBA00046345"/>
    </source>
</evidence>
<protein>
    <submittedName>
        <fullName evidence="6">PhoH family protein</fullName>
    </submittedName>
</protein>
<dbReference type="PANTHER" id="PTHR30473:SF2">
    <property type="entry name" value="PIN DOMAIN-CONTAINING PROTEIN"/>
    <property type="match status" value="1"/>
</dbReference>
<dbReference type="InterPro" id="IPR051451">
    <property type="entry name" value="PhoH2-like"/>
</dbReference>
<sequence length="460" mass="52101">MKVSKSSSTEKTAKTKPKVTEANDKKIFVLDTSVILYDHSAIQNFQEHDVAIPITVLEELDNFKKGNDIKNFEAREFIRFIDKLSAEHRLQEWLPLNGKNKGYFKVLMNETSDIDALTIFGDKNDHRILNSALSLKQEKPDKKIVLVTKDINLRLKARALNITAEDYETGKIQDVAGLYTGNDTIEDISPAVISELYEKGVCEADKVLQEKPADNHYFILKSFKSSILAFYNAAEKQLERVDKLTAFGVKPRNAEQAFAIHALTNPYIKLVTVQGVAGTGKTLLALASALEQRREYKQIYLARPVVPLSNKDIGYLPGDIKSKLNPYMEPLWDNLKYIQNQFSETSKEYQKIRDMVDLEKLMITPLAYIRGRSLSNIVFIVDEAQNLTPHEVKTIISRAGENTKIVFTGDIYQIDTPYLDSQSNGLSYLIDRAKNHPLYAHITLLKGERSELANLANELL</sequence>
<dbReference type="InterPro" id="IPR003714">
    <property type="entry name" value="PhoH"/>
</dbReference>